<dbReference type="InterPro" id="IPR046875">
    <property type="entry name" value="Pred_NTSase1"/>
</dbReference>
<organism evidence="1 2">
    <name type="scientific">Caulobacter segnis</name>
    <dbReference type="NCBI Taxonomy" id="88688"/>
    <lineage>
        <taxon>Bacteria</taxon>
        <taxon>Pseudomonadati</taxon>
        <taxon>Pseudomonadota</taxon>
        <taxon>Alphaproteobacteria</taxon>
        <taxon>Caulobacterales</taxon>
        <taxon>Caulobacteraceae</taxon>
        <taxon>Caulobacter</taxon>
    </lineage>
</organism>
<evidence type="ECO:0000313" key="2">
    <source>
        <dbReference type="Proteomes" id="UP001057520"/>
    </source>
</evidence>
<sequence>MISSQFRLAVENNALGKIPNSPDSPKKKFDPKEIIHVIVEAETQNGEIGFMLRFPSPPPPPITDSRTIKNYVKHLATSPTPATIPPLVSPLDIPITQQCWVVVQLGDSVSNWRFSPEEYGCTTKAPSNDRNICLIHAYNDPDDELGDPGAVVRDSGCKLLYFGVRKRGPKNSGMPNPDRDGFNFHIEFIKPAGPVKVIFDPDVKNESENSIPPSGD</sequence>
<reference evidence="1 2" key="1">
    <citation type="submission" date="2022-04" db="EMBL/GenBank/DDBJ databases">
        <title>Genome sequence of soybean root-associated Caulobacter segnis RL271.</title>
        <authorList>
            <person name="Longley R."/>
            <person name="Bonito G."/>
            <person name="Trigodet F."/>
            <person name="Crosson S."/>
            <person name="Fiebig A."/>
        </authorList>
    </citation>
    <scope>NUCLEOTIDE SEQUENCE [LARGE SCALE GENOMIC DNA]</scope>
    <source>
        <strain evidence="1 2">RL271</strain>
    </source>
</reference>
<accession>A0ABY4ZXL2</accession>
<keyword evidence="2" id="KW-1185">Reference proteome</keyword>
<gene>
    <name evidence="1" type="ORF">MZV50_07465</name>
</gene>
<dbReference type="Proteomes" id="UP001057520">
    <property type="component" value="Chromosome"/>
</dbReference>
<proteinExistence type="predicted"/>
<protein>
    <submittedName>
        <fullName evidence="1">Uncharacterized protein</fullName>
    </submittedName>
</protein>
<name>A0ABY4ZXL2_9CAUL</name>
<dbReference type="EMBL" id="CP096040">
    <property type="protein sequence ID" value="USQ97369.1"/>
    <property type="molecule type" value="Genomic_DNA"/>
</dbReference>
<dbReference type="Pfam" id="PF20301">
    <property type="entry name" value="pNTSase1"/>
    <property type="match status" value="1"/>
</dbReference>
<evidence type="ECO:0000313" key="1">
    <source>
        <dbReference type="EMBL" id="USQ97369.1"/>
    </source>
</evidence>